<evidence type="ECO:0008006" key="2">
    <source>
        <dbReference type="Google" id="ProtNLM"/>
    </source>
</evidence>
<accession>A4T4J3</accession>
<evidence type="ECO:0000313" key="1">
    <source>
        <dbReference type="EMBL" id="ABP43404.1"/>
    </source>
</evidence>
<gene>
    <name evidence="1" type="ordered locus">Mflv_0920</name>
</gene>
<sequence length="166" mass="18430">MHLELVDHRADAAVKHSWSPFPSSEDYEHPDWWSSASGAVGDPWFVQVLENGFEVARVQFDDPGGISPHYAGVPSVGGERLEIQHFEVAAAARWRKVATRTVRALMDRHPDRRLFAYSGDADGFWASLGWEPFYDSRPGPAGRTLFIQRGSEGLCKSVAGPRPAQL</sequence>
<dbReference type="HOGENOM" id="CLU_133692_1_0_11"/>
<dbReference type="eggNOG" id="ENOG503474A">
    <property type="taxonomic scope" value="Bacteria"/>
</dbReference>
<dbReference type="AlphaFoldDB" id="A4T4J3"/>
<dbReference type="InterPro" id="IPR016181">
    <property type="entry name" value="Acyl_CoA_acyltransferase"/>
</dbReference>
<name>A4T4J3_MYCGI</name>
<organism evidence="1">
    <name type="scientific">Mycolicibacterium gilvum (strain PYR-GCK)</name>
    <name type="common">Mycobacterium gilvum (strain PYR-GCK)</name>
    <dbReference type="NCBI Taxonomy" id="350054"/>
    <lineage>
        <taxon>Bacteria</taxon>
        <taxon>Bacillati</taxon>
        <taxon>Actinomycetota</taxon>
        <taxon>Actinomycetes</taxon>
        <taxon>Mycobacteriales</taxon>
        <taxon>Mycobacteriaceae</taxon>
        <taxon>Mycolicibacterium</taxon>
    </lineage>
</organism>
<protein>
    <recommendedName>
        <fullName evidence="2">N-acetyltransferase domain-containing protein</fullName>
    </recommendedName>
</protein>
<dbReference type="EMBL" id="CP000656">
    <property type="protein sequence ID" value="ABP43404.1"/>
    <property type="molecule type" value="Genomic_DNA"/>
</dbReference>
<dbReference type="SUPFAM" id="SSF55729">
    <property type="entry name" value="Acyl-CoA N-acyltransferases (Nat)"/>
    <property type="match status" value="1"/>
</dbReference>
<proteinExistence type="predicted"/>
<reference evidence="1" key="2">
    <citation type="journal article" date="2013" name="PLoS ONE">
        <title>A Gene Expression Study of the Activities of Aromatic Ring-Cleavage Dioxygenases in Mycobacterium gilvum PYR-GCK to Changes in Salinity and pH during Pyrene Degradation.</title>
        <authorList>
            <person name="Badejo A.C."/>
            <person name="Badejo A.O."/>
            <person name="Shin K.H."/>
            <person name="Chai Y.G."/>
        </authorList>
    </citation>
    <scope>NUCLEOTIDE SEQUENCE [LARGE SCALE GENOMIC DNA]</scope>
    <source>
        <strain evidence="1">PYR-GCK</strain>
    </source>
</reference>
<reference evidence="1" key="1">
    <citation type="submission" date="2007-04" db="EMBL/GenBank/DDBJ databases">
        <authorList>
            <consortium name="US DOE Joint Genome Institute"/>
            <person name="Copeland A."/>
            <person name="Lucas S."/>
            <person name="Lapidus A."/>
            <person name="Barry K."/>
            <person name="Detter J.C."/>
            <person name="Glavina del Rio T."/>
            <person name="Hammon N."/>
            <person name="Israni S."/>
            <person name="Dalin E."/>
            <person name="Tice H."/>
            <person name="Pitluck S."/>
            <person name="Chain P."/>
            <person name="Malfatti S."/>
            <person name="Shin M."/>
            <person name="Vergez L."/>
            <person name="Schmutz J."/>
            <person name="Larimer F."/>
            <person name="Land M."/>
            <person name="Hauser L."/>
            <person name="Kyrpides N."/>
            <person name="Mikhailova N."/>
            <person name="Miller C."/>
            <person name="Richardson P."/>
        </authorList>
    </citation>
    <scope>NUCLEOTIDE SEQUENCE</scope>
    <source>
        <strain evidence="1">PYR-GCK</strain>
    </source>
</reference>
<dbReference type="KEGG" id="mgi:Mflv_0920"/>